<dbReference type="PANTHER" id="PTHR31435">
    <property type="entry name" value="PROTEIN NATD1"/>
    <property type="match status" value="1"/>
</dbReference>
<dbReference type="RefSeq" id="WP_338609143.1">
    <property type="nucleotide sequence ID" value="NZ_CP146275.1"/>
</dbReference>
<dbReference type="Pfam" id="PF14542">
    <property type="entry name" value="Acetyltransf_CG"/>
    <property type="match status" value="1"/>
</dbReference>
<keyword evidence="3" id="KW-1185">Reference proteome</keyword>
<evidence type="ECO:0000259" key="1">
    <source>
        <dbReference type="PROSITE" id="PS51729"/>
    </source>
</evidence>
<dbReference type="InterPro" id="IPR016181">
    <property type="entry name" value="Acyl_CoA_acyltransferase"/>
</dbReference>
<accession>A0ABZ2I1I5</accession>
<dbReference type="EMBL" id="CP146275">
    <property type="protein sequence ID" value="WWT33555.1"/>
    <property type="molecule type" value="Genomic_DNA"/>
</dbReference>
<dbReference type="InterPro" id="IPR045057">
    <property type="entry name" value="Gcn5-rel_NAT"/>
</dbReference>
<organism evidence="2 3">
    <name type="scientific">Pelagibacterium nitratireducens</name>
    <dbReference type="NCBI Taxonomy" id="1046114"/>
    <lineage>
        <taxon>Bacteria</taxon>
        <taxon>Pseudomonadati</taxon>
        <taxon>Pseudomonadota</taxon>
        <taxon>Alphaproteobacteria</taxon>
        <taxon>Hyphomicrobiales</taxon>
        <taxon>Devosiaceae</taxon>
        <taxon>Pelagibacterium</taxon>
    </lineage>
</organism>
<feature type="domain" description="N-acetyltransferase" evidence="1">
    <location>
        <begin position="5"/>
        <end position="93"/>
    </location>
</feature>
<dbReference type="PANTHER" id="PTHR31435:SF10">
    <property type="entry name" value="BSR4717 PROTEIN"/>
    <property type="match status" value="1"/>
</dbReference>
<reference evidence="2 3" key="1">
    <citation type="submission" date="2024-02" db="EMBL/GenBank/DDBJ databases">
        <title>Complete genome sequence of Pelagibacterium nitratireducens ZH15.</title>
        <authorList>
            <person name="Zhao L.H."/>
        </authorList>
    </citation>
    <scope>NUCLEOTIDE SEQUENCE [LARGE SCALE GENOMIC DNA]</scope>
    <source>
        <strain evidence="2 3">ZH15</strain>
    </source>
</reference>
<dbReference type="Gene3D" id="3.40.630.30">
    <property type="match status" value="1"/>
</dbReference>
<evidence type="ECO:0000313" key="3">
    <source>
        <dbReference type="Proteomes" id="UP001369958"/>
    </source>
</evidence>
<evidence type="ECO:0000313" key="2">
    <source>
        <dbReference type="EMBL" id="WWT33555.1"/>
    </source>
</evidence>
<dbReference type="SUPFAM" id="SSF55729">
    <property type="entry name" value="Acyl-CoA N-acyltransferases (Nat)"/>
    <property type="match status" value="1"/>
</dbReference>
<dbReference type="EC" id="2.3.1.-" evidence="2"/>
<proteinExistence type="predicted"/>
<sequence length="94" mass="10454">MSTVIDNPAAHRFELPIEGSDGEIAAAYYRMEDGRLILTHTDVPYRFTGQGVGSRLARGVFDTIRARGDKVVLRCSFMGAYYARHPQYSDIVVG</sequence>
<keyword evidence="2" id="KW-0012">Acyltransferase</keyword>
<keyword evidence="2" id="KW-0808">Transferase</keyword>
<dbReference type="GO" id="GO:0016746">
    <property type="term" value="F:acyltransferase activity"/>
    <property type="evidence" value="ECO:0007669"/>
    <property type="project" value="UniProtKB-KW"/>
</dbReference>
<protein>
    <submittedName>
        <fullName evidence="2">GNAT family N-acetyltransferase</fullName>
        <ecNumber evidence="2">2.3.1.-</ecNumber>
    </submittedName>
</protein>
<dbReference type="InterPro" id="IPR031165">
    <property type="entry name" value="GNAT_YJDJ"/>
</dbReference>
<dbReference type="Proteomes" id="UP001369958">
    <property type="component" value="Chromosome"/>
</dbReference>
<name>A0ABZ2I1I5_9HYPH</name>
<gene>
    <name evidence="2" type="ORF">V6617_03595</name>
</gene>
<dbReference type="PROSITE" id="PS51729">
    <property type="entry name" value="GNAT_YJDJ"/>
    <property type="match status" value="1"/>
</dbReference>